<dbReference type="GO" id="GO:0016787">
    <property type="term" value="F:hydrolase activity"/>
    <property type="evidence" value="ECO:0007669"/>
    <property type="project" value="InterPro"/>
</dbReference>
<organism evidence="2 3">
    <name type="scientific">Pyronema omphalodes (strain CBS 100304)</name>
    <name type="common">Pyronema confluens</name>
    <dbReference type="NCBI Taxonomy" id="1076935"/>
    <lineage>
        <taxon>Eukaryota</taxon>
        <taxon>Fungi</taxon>
        <taxon>Dikarya</taxon>
        <taxon>Ascomycota</taxon>
        <taxon>Pezizomycotina</taxon>
        <taxon>Pezizomycetes</taxon>
        <taxon>Pezizales</taxon>
        <taxon>Pyronemataceae</taxon>
        <taxon>Pyronema</taxon>
    </lineage>
</organism>
<dbReference type="AlphaFoldDB" id="U4L2H7"/>
<dbReference type="InterPro" id="IPR029058">
    <property type="entry name" value="AB_hydrolase_fold"/>
</dbReference>
<dbReference type="eggNOG" id="ENOG502QQFN">
    <property type="taxonomic scope" value="Eukaryota"/>
</dbReference>
<dbReference type="STRING" id="1076935.U4L2H7"/>
<name>U4L2H7_PYROM</name>
<feature type="domain" description="Dienelactone hydrolase" evidence="1">
    <location>
        <begin position="33"/>
        <end position="253"/>
    </location>
</feature>
<proteinExistence type="predicted"/>
<dbReference type="EMBL" id="HF935290">
    <property type="protein sequence ID" value="CCX06473.1"/>
    <property type="molecule type" value="Genomic_DNA"/>
</dbReference>
<dbReference type="PANTHER" id="PTHR47562">
    <property type="match status" value="1"/>
</dbReference>
<dbReference type="Proteomes" id="UP000018144">
    <property type="component" value="Unassembled WGS sequence"/>
</dbReference>
<dbReference type="Gene3D" id="3.40.50.1820">
    <property type="entry name" value="alpha/beta hydrolase"/>
    <property type="match status" value="1"/>
</dbReference>
<accession>U4L2H7</accession>
<protein>
    <submittedName>
        <fullName evidence="2">Similar to Putative carboxymethylenebutenolidase acc. no. Q07505</fullName>
    </submittedName>
</protein>
<dbReference type="PANTHER" id="PTHR47562:SF2">
    <property type="entry name" value="CARBOXYMETHYLENEBUTENOLIDASE-RELATED"/>
    <property type="match status" value="1"/>
</dbReference>
<evidence type="ECO:0000313" key="3">
    <source>
        <dbReference type="Proteomes" id="UP000018144"/>
    </source>
</evidence>
<dbReference type="InterPro" id="IPR002925">
    <property type="entry name" value="Dienelactn_hydro"/>
</dbReference>
<dbReference type="SUPFAM" id="SSF53474">
    <property type="entry name" value="alpha/beta-Hydrolases"/>
    <property type="match status" value="1"/>
</dbReference>
<dbReference type="Pfam" id="PF01738">
    <property type="entry name" value="DLH"/>
    <property type="match status" value="1"/>
</dbReference>
<dbReference type="OMA" id="CATCFFP"/>
<sequence>MLIKEYYEDVATTVEAGPMRIHFFRPVIPYYPDAKFPGVVVFSEIYQVTGPVARFARQIAGQGYIVAAPSSYHGHVGAEPLAYDGPGTDLGNNLKVTKTIESYDEDATLSIDALINSPFCNGKIGATGMCLGGHLAFRCAMDSRVSAAVCYFATDIHGGTLGKDMKDNSLERVRNKDIKGELAMIFGKLDNHVPPEGRDLIRKTMHEAGTRFSFYEFAWAQHAFIRDEFSKDRYDPGITKVCFEILLELFGRVLKTDLGAFNAGSFTVENRC</sequence>
<keyword evidence="3" id="KW-1185">Reference proteome</keyword>
<dbReference type="OrthoDB" id="58297at2759"/>
<evidence type="ECO:0000313" key="2">
    <source>
        <dbReference type="EMBL" id="CCX06473.1"/>
    </source>
</evidence>
<evidence type="ECO:0000259" key="1">
    <source>
        <dbReference type="Pfam" id="PF01738"/>
    </source>
</evidence>
<gene>
    <name evidence="2" type="ORF">PCON_06060</name>
</gene>
<reference evidence="2 3" key="1">
    <citation type="journal article" date="2013" name="PLoS Genet.">
        <title>The genome and development-dependent transcriptomes of Pyronema confluens: a window into fungal evolution.</title>
        <authorList>
            <person name="Traeger S."/>
            <person name="Altegoer F."/>
            <person name="Freitag M."/>
            <person name="Gabaldon T."/>
            <person name="Kempken F."/>
            <person name="Kumar A."/>
            <person name="Marcet-Houben M."/>
            <person name="Poggeler S."/>
            <person name="Stajich J.E."/>
            <person name="Nowrousian M."/>
        </authorList>
    </citation>
    <scope>NUCLEOTIDE SEQUENCE [LARGE SCALE GENOMIC DNA]</scope>
    <source>
        <strain evidence="3">CBS 100304</strain>
        <tissue evidence="2">Vegetative mycelium</tissue>
    </source>
</reference>